<reference evidence="1 2" key="1">
    <citation type="submission" date="2019-03" db="EMBL/GenBank/DDBJ databases">
        <title>Genomic Encyclopedia of Type Strains, Phase IV (KMG-IV): sequencing the most valuable type-strain genomes for metagenomic binning, comparative biology and taxonomic classification.</title>
        <authorList>
            <person name="Goeker M."/>
        </authorList>
    </citation>
    <scope>NUCLEOTIDE SEQUENCE [LARGE SCALE GENOMIC DNA]</scope>
    <source>
        <strain evidence="1 2">DSM 100433</strain>
    </source>
</reference>
<sequence>MLKKYPDLYSLIDQEPEADQFYNSLPDYVREMISQRATSVNSFESLQNYADNLLQGDR</sequence>
<dbReference type="RefSeq" id="WP_165873088.1">
    <property type="nucleotide sequence ID" value="NZ_JADNAH010000090.1"/>
</dbReference>
<dbReference type="AlphaFoldDB" id="A0A9X8Y8P5"/>
<name>A0A9X8Y8P5_9FIRM</name>
<gene>
    <name evidence="1" type="ORF">EDD78_10257</name>
</gene>
<dbReference type="EMBL" id="SLUK01000002">
    <property type="protein sequence ID" value="TCL44442.1"/>
    <property type="molecule type" value="Genomic_DNA"/>
</dbReference>
<dbReference type="Proteomes" id="UP000294682">
    <property type="component" value="Unassembled WGS sequence"/>
</dbReference>
<evidence type="ECO:0000313" key="2">
    <source>
        <dbReference type="Proteomes" id="UP000294682"/>
    </source>
</evidence>
<protein>
    <submittedName>
        <fullName evidence="1">Uncharacterized protein</fullName>
    </submittedName>
</protein>
<keyword evidence="2" id="KW-1185">Reference proteome</keyword>
<evidence type="ECO:0000313" key="1">
    <source>
        <dbReference type="EMBL" id="TCL44442.1"/>
    </source>
</evidence>
<comment type="caution">
    <text evidence="1">The sequence shown here is derived from an EMBL/GenBank/DDBJ whole genome shotgun (WGS) entry which is preliminary data.</text>
</comment>
<organism evidence="1 2">
    <name type="scientific">Harryflintia acetispora</name>
    <dbReference type="NCBI Taxonomy" id="1849041"/>
    <lineage>
        <taxon>Bacteria</taxon>
        <taxon>Bacillati</taxon>
        <taxon>Bacillota</taxon>
        <taxon>Clostridia</taxon>
        <taxon>Eubacteriales</taxon>
        <taxon>Oscillospiraceae</taxon>
        <taxon>Harryflintia</taxon>
    </lineage>
</organism>
<proteinExistence type="predicted"/>
<accession>A0A9X8Y8P5</accession>